<dbReference type="AlphaFoldDB" id="A0A518HNH0"/>
<reference evidence="6 7" key="1">
    <citation type="submission" date="2019-03" db="EMBL/GenBank/DDBJ databases">
        <title>Deep-cultivation of Planctomycetes and their phenomic and genomic characterization uncovers novel biology.</title>
        <authorList>
            <person name="Wiegand S."/>
            <person name="Jogler M."/>
            <person name="Boedeker C."/>
            <person name="Pinto D."/>
            <person name="Vollmers J."/>
            <person name="Rivas-Marin E."/>
            <person name="Kohn T."/>
            <person name="Peeters S.H."/>
            <person name="Heuer A."/>
            <person name="Rast P."/>
            <person name="Oberbeckmann S."/>
            <person name="Bunk B."/>
            <person name="Jeske O."/>
            <person name="Meyerdierks A."/>
            <person name="Storesund J.E."/>
            <person name="Kallscheuer N."/>
            <person name="Luecker S."/>
            <person name="Lage O.M."/>
            <person name="Pohl T."/>
            <person name="Merkel B.J."/>
            <person name="Hornburger P."/>
            <person name="Mueller R.-W."/>
            <person name="Bruemmer F."/>
            <person name="Labrenz M."/>
            <person name="Spormann A.M."/>
            <person name="Op den Camp H."/>
            <person name="Overmann J."/>
            <person name="Amann R."/>
            <person name="Jetten M.S.M."/>
            <person name="Mascher T."/>
            <person name="Medema M.H."/>
            <person name="Devos D.P."/>
            <person name="Kaster A.-K."/>
            <person name="Ovreas L."/>
            <person name="Rohde M."/>
            <person name="Galperin M.Y."/>
            <person name="Jogler C."/>
        </authorList>
    </citation>
    <scope>NUCLEOTIDE SEQUENCE [LARGE SCALE GENOMIC DNA]</scope>
    <source>
        <strain evidence="6 7">Enr13</strain>
    </source>
</reference>
<protein>
    <submittedName>
        <fullName evidence="6">Ubiquinone biosynthesis O-methyltransferase</fullName>
        <ecNumber evidence="6">2.1.1.222</ecNumber>
    </submittedName>
</protein>
<evidence type="ECO:0000259" key="5">
    <source>
        <dbReference type="Pfam" id="PF13649"/>
    </source>
</evidence>
<feature type="domain" description="Methyltransferase" evidence="5">
    <location>
        <begin position="42"/>
        <end position="135"/>
    </location>
</feature>
<dbReference type="PANTHER" id="PTHR43464">
    <property type="entry name" value="METHYLTRANSFERASE"/>
    <property type="match status" value="1"/>
</dbReference>
<evidence type="ECO:0000313" key="7">
    <source>
        <dbReference type="Proteomes" id="UP000319004"/>
    </source>
</evidence>
<dbReference type="CDD" id="cd02440">
    <property type="entry name" value="AdoMet_MTases"/>
    <property type="match status" value="1"/>
</dbReference>
<keyword evidence="1 6" id="KW-0489">Methyltransferase</keyword>
<feature type="region of interest" description="Disordered" evidence="4">
    <location>
        <begin position="1"/>
        <end position="20"/>
    </location>
</feature>
<dbReference type="OrthoDB" id="9804312at2"/>
<keyword evidence="7" id="KW-1185">Reference proteome</keyword>
<proteinExistence type="predicted"/>
<keyword evidence="2 6" id="KW-0808">Transferase</keyword>
<dbReference type="Pfam" id="PF13649">
    <property type="entry name" value="Methyltransf_25"/>
    <property type="match status" value="1"/>
</dbReference>
<dbReference type="RefSeq" id="WP_145386032.1">
    <property type="nucleotide sequence ID" value="NZ_CP037423.1"/>
</dbReference>
<dbReference type="GO" id="GO:0102208">
    <property type="term" value="F:2-polyprenyl-6-hydroxyphenol methylase activity"/>
    <property type="evidence" value="ECO:0007669"/>
    <property type="project" value="UniProtKB-EC"/>
</dbReference>
<dbReference type="InterPro" id="IPR029063">
    <property type="entry name" value="SAM-dependent_MTases_sf"/>
</dbReference>
<evidence type="ECO:0000256" key="2">
    <source>
        <dbReference type="ARBA" id="ARBA00022679"/>
    </source>
</evidence>
<keyword evidence="6" id="KW-0830">Ubiquinone</keyword>
<name>A0A518HNH0_9BACT</name>
<accession>A0A518HNH0</accession>
<evidence type="ECO:0000256" key="3">
    <source>
        <dbReference type="ARBA" id="ARBA00022691"/>
    </source>
</evidence>
<dbReference type="GO" id="GO:0032259">
    <property type="term" value="P:methylation"/>
    <property type="evidence" value="ECO:0007669"/>
    <property type="project" value="UniProtKB-KW"/>
</dbReference>
<organism evidence="6 7">
    <name type="scientific">Stieleria neptunia</name>
    <dbReference type="NCBI Taxonomy" id="2527979"/>
    <lineage>
        <taxon>Bacteria</taxon>
        <taxon>Pseudomonadati</taxon>
        <taxon>Planctomycetota</taxon>
        <taxon>Planctomycetia</taxon>
        <taxon>Pirellulales</taxon>
        <taxon>Pirellulaceae</taxon>
        <taxon>Stieleria</taxon>
    </lineage>
</organism>
<dbReference type="KEGG" id="snep:Enr13x_22360"/>
<keyword evidence="3" id="KW-0949">S-adenosyl-L-methionine</keyword>
<dbReference type="EC" id="2.1.1.222" evidence="6"/>
<dbReference type="SUPFAM" id="SSF53335">
    <property type="entry name" value="S-adenosyl-L-methionine-dependent methyltransferases"/>
    <property type="match status" value="1"/>
</dbReference>
<evidence type="ECO:0000256" key="1">
    <source>
        <dbReference type="ARBA" id="ARBA00022603"/>
    </source>
</evidence>
<dbReference type="Proteomes" id="UP000319004">
    <property type="component" value="Chromosome"/>
</dbReference>
<dbReference type="InterPro" id="IPR041698">
    <property type="entry name" value="Methyltransf_25"/>
</dbReference>
<gene>
    <name evidence="6" type="primary">ubiG_1</name>
    <name evidence="6" type="ORF">Enr13x_22360</name>
</gene>
<dbReference type="Gene3D" id="3.40.50.150">
    <property type="entry name" value="Vaccinia Virus protein VP39"/>
    <property type="match status" value="1"/>
</dbReference>
<evidence type="ECO:0000313" key="6">
    <source>
        <dbReference type="EMBL" id="QDV42391.1"/>
    </source>
</evidence>
<dbReference type="PANTHER" id="PTHR43464:SF19">
    <property type="entry name" value="UBIQUINONE BIOSYNTHESIS O-METHYLTRANSFERASE, MITOCHONDRIAL"/>
    <property type="match status" value="1"/>
</dbReference>
<sequence length="217" mass="24038">MSQNVPQREHFQQAYDGRAPWDIGKPQPVFVEAAEQVTGRLLDVGCGTGENSLFFAARGHPTTGIDFLEHPIAEANRKARERGLPATFMVMDALRLDELGEDFDSAIDCGLFHVFSDPDRARYVDALESVVKPGGRLFLMCFSDLEPPGDGPRRITRDEIHAAFATDWHVESIRQVRFETRRDPQQSPFSEGGPFAWFSVICRTGSSPGGTIADVKG</sequence>
<dbReference type="EMBL" id="CP037423">
    <property type="protein sequence ID" value="QDV42391.1"/>
    <property type="molecule type" value="Genomic_DNA"/>
</dbReference>
<evidence type="ECO:0000256" key="4">
    <source>
        <dbReference type="SAM" id="MobiDB-lite"/>
    </source>
</evidence>